<gene>
    <name evidence="2" type="ORF">E9228_000981</name>
</gene>
<name>A0ABX0T4C1_9MICO</name>
<evidence type="ECO:0000256" key="1">
    <source>
        <dbReference type="SAM" id="Phobius"/>
    </source>
</evidence>
<proteinExistence type="predicted"/>
<dbReference type="RefSeq" id="WP_166779502.1">
    <property type="nucleotide sequence ID" value="NZ_JAAOYO010000002.1"/>
</dbReference>
<organism evidence="2 3">
    <name type="scientific">Curtobacterium salicis</name>
    <dbReference type="NCBI Taxonomy" id="1779862"/>
    <lineage>
        <taxon>Bacteria</taxon>
        <taxon>Bacillati</taxon>
        <taxon>Actinomycetota</taxon>
        <taxon>Actinomycetes</taxon>
        <taxon>Micrococcales</taxon>
        <taxon>Microbacteriaceae</taxon>
        <taxon>Curtobacterium</taxon>
    </lineage>
</organism>
<sequence length="118" mass="11995">MTAAAVGAVVAPFVGPPSGWPVSILPTVVPLLVALAGWLVAVDAPRRAWLLVLLPFGAAAVEAAGVLWPLVPARLVPCLLAVPALTVVAAGLLAWATSPLRRRPGGEDRAATLVDKTV</sequence>
<keyword evidence="3" id="KW-1185">Reference proteome</keyword>
<feature type="transmembrane region" description="Helical" evidence="1">
    <location>
        <begin position="48"/>
        <end position="68"/>
    </location>
</feature>
<accession>A0ABX0T4C1</accession>
<dbReference type="EMBL" id="JAAOYO010000002">
    <property type="protein sequence ID" value="NII40345.1"/>
    <property type="molecule type" value="Genomic_DNA"/>
</dbReference>
<keyword evidence="1" id="KW-1133">Transmembrane helix</keyword>
<dbReference type="Proteomes" id="UP001318300">
    <property type="component" value="Unassembled WGS sequence"/>
</dbReference>
<feature type="transmembrane region" description="Helical" evidence="1">
    <location>
        <begin position="20"/>
        <end position="41"/>
    </location>
</feature>
<evidence type="ECO:0000313" key="3">
    <source>
        <dbReference type="Proteomes" id="UP001318300"/>
    </source>
</evidence>
<evidence type="ECO:0000313" key="2">
    <source>
        <dbReference type="EMBL" id="NII40345.1"/>
    </source>
</evidence>
<keyword evidence="1" id="KW-0472">Membrane</keyword>
<comment type="caution">
    <text evidence="2">The sequence shown here is derived from an EMBL/GenBank/DDBJ whole genome shotgun (WGS) entry which is preliminary data.</text>
</comment>
<reference evidence="2 3" key="1">
    <citation type="submission" date="2020-03" db="EMBL/GenBank/DDBJ databases">
        <title>Above-ground endophytic microbial communities from plants in different locations in the United States.</title>
        <authorList>
            <person name="Frank C."/>
        </authorList>
    </citation>
    <scope>NUCLEOTIDE SEQUENCE [LARGE SCALE GENOMIC DNA]</scope>
    <source>
        <strain evidence="2 3">WW7</strain>
    </source>
</reference>
<keyword evidence="1" id="KW-0812">Transmembrane</keyword>
<protein>
    <submittedName>
        <fullName evidence="2">Uncharacterized protein</fullName>
    </submittedName>
</protein>
<feature type="transmembrane region" description="Helical" evidence="1">
    <location>
        <begin position="74"/>
        <end position="95"/>
    </location>
</feature>